<dbReference type="InterPro" id="IPR000719">
    <property type="entry name" value="Prot_kinase_dom"/>
</dbReference>
<keyword evidence="4" id="KW-0808">Transferase</keyword>
<dbReference type="InterPro" id="IPR059144">
    <property type="entry name" value="NFP_LysM3"/>
</dbReference>
<feature type="transmembrane region" description="Helical" evidence="1">
    <location>
        <begin position="238"/>
        <end position="260"/>
    </location>
</feature>
<accession>A0A438CVE9</accession>
<dbReference type="SUPFAM" id="SSF56112">
    <property type="entry name" value="Protein kinase-like (PK-like)"/>
    <property type="match status" value="1"/>
</dbReference>
<gene>
    <name evidence="4" type="primary">NFP_0</name>
    <name evidence="4" type="ORF">CK203_087777</name>
</gene>
<dbReference type="Pfam" id="PF07714">
    <property type="entry name" value="PK_Tyr_Ser-Thr"/>
    <property type="match status" value="1"/>
</dbReference>
<proteinExistence type="predicted"/>
<dbReference type="InterPro" id="IPR056561">
    <property type="entry name" value="NFP_LYK_LysM1"/>
</dbReference>
<evidence type="ECO:0000256" key="2">
    <source>
        <dbReference type="SAM" id="SignalP"/>
    </source>
</evidence>
<keyword evidence="4" id="KW-0418">Kinase</keyword>
<dbReference type="InterPro" id="IPR008266">
    <property type="entry name" value="Tyr_kinase_AS"/>
</dbReference>
<dbReference type="PROSITE" id="PS50011">
    <property type="entry name" value="PROTEIN_KINASE_DOM"/>
    <property type="match status" value="1"/>
</dbReference>
<dbReference type="Gramene" id="Vitis04g01362.t01">
    <property type="protein sequence ID" value="Vitis04g01362.t01.CDS"/>
    <property type="gene ID" value="Vitis04g01362"/>
</dbReference>
<comment type="caution">
    <text evidence="4">The sequence shown here is derived from an EMBL/GenBank/DDBJ whole genome shotgun (WGS) entry which is preliminary data.</text>
</comment>
<dbReference type="GO" id="GO:0004713">
    <property type="term" value="F:protein tyrosine kinase activity"/>
    <property type="evidence" value="ECO:0007669"/>
    <property type="project" value="InterPro"/>
</dbReference>
<dbReference type="Proteomes" id="UP000288805">
    <property type="component" value="Unassembled WGS sequence"/>
</dbReference>
<reference evidence="4 5" key="1">
    <citation type="journal article" date="2018" name="PLoS Genet.">
        <title>Population sequencing reveals clonal diversity and ancestral inbreeding in the grapevine cultivar Chardonnay.</title>
        <authorList>
            <person name="Roach M.J."/>
            <person name="Johnson D.L."/>
            <person name="Bohlmann J."/>
            <person name="van Vuuren H.J."/>
            <person name="Jones S.J."/>
            <person name="Pretorius I.S."/>
            <person name="Schmidt S.A."/>
            <person name="Borneman A.R."/>
        </authorList>
    </citation>
    <scope>NUCLEOTIDE SEQUENCE [LARGE SCALE GENOMIC DNA]</scope>
    <source>
        <strain evidence="5">cv. Chardonnay</strain>
        <tissue evidence="4">Leaf</tissue>
    </source>
</reference>
<evidence type="ECO:0000256" key="1">
    <source>
        <dbReference type="SAM" id="Phobius"/>
    </source>
</evidence>
<dbReference type="PANTHER" id="PTHR45927">
    <property type="entry name" value="LYSM-DOMAIN RECEPTOR-LIKE KINASE-RELATED"/>
    <property type="match status" value="1"/>
</dbReference>
<name>A0A438CVE9_VITVI</name>
<evidence type="ECO:0000313" key="4">
    <source>
        <dbReference type="EMBL" id="RVW27151.1"/>
    </source>
</evidence>
<dbReference type="InterPro" id="IPR001245">
    <property type="entry name" value="Ser-Thr/Tyr_kinase_cat_dom"/>
</dbReference>
<dbReference type="GO" id="GO:0005524">
    <property type="term" value="F:ATP binding"/>
    <property type="evidence" value="ECO:0007669"/>
    <property type="project" value="InterPro"/>
</dbReference>
<dbReference type="OrthoDB" id="1668230at2759"/>
<keyword evidence="1" id="KW-0472">Membrane</keyword>
<dbReference type="SMART" id="SM00219">
    <property type="entry name" value="TyrKc"/>
    <property type="match status" value="1"/>
</dbReference>
<evidence type="ECO:0000259" key="3">
    <source>
        <dbReference type="PROSITE" id="PS50011"/>
    </source>
</evidence>
<dbReference type="InterPro" id="IPR052611">
    <property type="entry name" value="Plant_RLK_LysM"/>
</dbReference>
<feature type="domain" description="Protein kinase" evidence="3">
    <location>
        <begin position="238"/>
        <end position="577"/>
    </location>
</feature>
<dbReference type="EMBL" id="QGNW01001964">
    <property type="protein sequence ID" value="RVW27151.1"/>
    <property type="molecule type" value="Genomic_DNA"/>
</dbReference>
<dbReference type="Gene3D" id="3.30.200.20">
    <property type="entry name" value="Phosphorylase Kinase, domain 1"/>
    <property type="match status" value="1"/>
</dbReference>
<dbReference type="Pfam" id="PF23457">
    <property type="entry name" value="LysM2_NFP"/>
    <property type="match status" value="1"/>
</dbReference>
<keyword evidence="1" id="KW-1133">Transmembrane helix</keyword>
<feature type="chain" id="PRO_5019394756" evidence="2">
    <location>
        <begin position="23"/>
        <end position="608"/>
    </location>
</feature>
<dbReference type="InterPro" id="IPR059143">
    <property type="entry name" value="NFP_LysM2"/>
</dbReference>
<dbReference type="Gene3D" id="1.10.510.10">
    <property type="entry name" value="Transferase(Phosphotransferase) domain 1"/>
    <property type="match status" value="2"/>
</dbReference>
<feature type="signal peptide" evidence="2">
    <location>
        <begin position="1"/>
        <end position="22"/>
    </location>
</feature>
<organism evidence="4 5">
    <name type="scientific">Vitis vinifera</name>
    <name type="common">Grape</name>
    <dbReference type="NCBI Taxonomy" id="29760"/>
    <lineage>
        <taxon>Eukaryota</taxon>
        <taxon>Viridiplantae</taxon>
        <taxon>Streptophyta</taxon>
        <taxon>Embryophyta</taxon>
        <taxon>Tracheophyta</taxon>
        <taxon>Spermatophyta</taxon>
        <taxon>Magnoliopsida</taxon>
        <taxon>eudicotyledons</taxon>
        <taxon>Gunneridae</taxon>
        <taxon>Pentapetalae</taxon>
        <taxon>rosids</taxon>
        <taxon>Vitales</taxon>
        <taxon>Vitaceae</taxon>
        <taxon>Viteae</taxon>
        <taxon>Vitis</taxon>
    </lineage>
</organism>
<dbReference type="KEGG" id="vvi:100259809"/>
<dbReference type="AlphaFoldDB" id="A0A438CVE9"/>
<dbReference type="Pfam" id="PF23446">
    <property type="entry name" value="LysM1_NFP_LYK"/>
    <property type="match status" value="1"/>
</dbReference>
<protein>
    <submittedName>
        <fullName evidence="4">Serine/threonine receptor-like kinase NFP</fullName>
    </submittedName>
</protein>
<dbReference type="InterPro" id="IPR011009">
    <property type="entry name" value="Kinase-like_dom_sf"/>
</dbReference>
<evidence type="ECO:0000313" key="5">
    <source>
        <dbReference type="Proteomes" id="UP000288805"/>
    </source>
</evidence>
<dbReference type="Pfam" id="PF23462">
    <property type="entry name" value="LysM3_NFP"/>
    <property type="match status" value="1"/>
</dbReference>
<keyword evidence="1" id="KW-0812">Transmembrane</keyword>
<dbReference type="PANTHER" id="PTHR45927:SF2">
    <property type="entry name" value="SERINE_THREONINE RECEPTOR-LIKE KINASE NFP"/>
    <property type="match status" value="1"/>
</dbReference>
<sequence length="608" mass="67610">MTVSLLSFVLLLFISSTNHITAQSPATPVTNFSCTTDSPASCQTYVIYRAQAPGFLDVGNISDLFGISRLSIAEASNLASEEARLSPDQLLLVPILCSCTGNHYFANITYKIKTDDSFYFVSVTVFENLTNYNAVEALNPGLEPTTLQVGVEVVFPLFCKCPSKSHSDKGINYLITYVWQPGDDVLLVGTNLKASPVDIRDENNNLNFSASVDQPVLIPVSQPPLLTQPERRASKGRWILALVLSTGALLIFLLVSLLVYTGLIRKKKTLDHSESSLETTDLIKVKKAPEDENFELKIIQDKLLPGVSGYLGKPIMYETKVIMEATMNLNEHYRIGGSVYRATINGQVVAVKKTKEDITEELRILQKVNHGNLVKLMGVSSDADGNRFLVYEFAENGSLDKWLHPKPSSPSSSVAFLTWSQRIQVALDVANGLQYMHEHTQPSVVHRDIRANNILLDSRFKAKIANFSMATPAMNSMMPKVDVFAFGVVLLELLSGKKAMQMRANGEIVMLWKDIREILEVEDKREDRIRRWMDPTLENFYPFDGALNLAGLARSCTQEKSSARPSMAEIAFNLSVLSQTSSETLERSWTQGFEPEETIQIINPVIAR</sequence>
<keyword evidence="2" id="KW-0732">Signal</keyword>
<keyword evidence="4" id="KW-0675">Receptor</keyword>
<dbReference type="InterPro" id="IPR020635">
    <property type="entry name" value="Tyr_kinase_cat_dom"/>
</dbReference>
<dbReference type="PROSITE" id="PS00109">
    <property type="entry name" value="PROTEIN_KINASE_TYR"/>
    <property type="match status" value="1"/>
</dbReference>